<evidence type="ECO:0000256" key="8">
    <source>
        <dbReference type="ARBA" id="ARBA00022840"/>
    </source>
</evidence>
<dbReference type="InterPro" id="IPR036890">
    <property type="entry name" value="HATPase_C_sf"/>
</dbReference>
<evidence type="ECO:0000256" key="1">
    <source>
        <dbReference type="ARBA" id="ARBA00000085"/>
    </source>
</evidence>
<dbReference type="eggNOG" id="COG0745">
    <property type="taxonomic scope" value="Bacteria"/>
</dbReference>
<dbReference type="SUPFAM" id="SSF47384">
    <property type="entry name" value="Homodimeric domain of signal transducing histidine kinase"/>
    <property type="match status" value="1"/>
</dbReference>
<accession>I3YG64</accession>
<dbReference type="eggNOG" id="COG2205">
    <property type="taxonomic scope" value="Bacteria"/>
</dbReference>
<dbReference type="SMART" id="SM00073">
    <property type="entry name" value="HPT"/>
    <property type="match status" value="1"/>
</dbReference>
<dbReference type="SMART" id="SM00388">
    <property type="entry name" value="HisKA"/>
    <property type="match status" value="1"/>
</dbReference>
<feature type="modified residue" description="Phosphohistidine" evidence="12">
    <location>
        <position position="913"/>
    </location>
</feature>
<dbReference type="SMART" id="SM00304">
    <property type="entry name" value="HAMP"/>
    <property type="match status" value="1"/>
</dbReference>
<comment type="subcellular location">
    <subcellularLocation>
        <location evidence="2">Membrane</location>
    </subcellularLocation>
</comment>
<dbReference type="PANTHER" id="PTHR45339:SF5">
    <property type="entry name" value="HISTIDINE KINASE"/>
    <property type="match status" value="1"/>
</dbReference>
<keyword evidence="20" id="KW-1185">Reference proteome</keyword>
<dbReference type="SUPFAM" id="SSF158472">
    <property type="entry name" value="HAMP domain-like"/>
    <property type="match status" value="1"/>
</dbReference>
<dbReference type="InterPro" id="IPR036641">
    <property type="entry name" value="HPT_dom_sf"/>
</dbReference>
<evidence type="ECO:0000313" key="19">
    <source>
        <dbReference type="EMBL" id="AFL75982.1"/>
    </source>
</evidence>
<dbReference type="eggNOG" id="COG0784">
    <property type="taxonomic scope" value="Bacteria"/>
</dbReference>
<organism evidence="19 20">
    <name type="scientific">Thiocystis violascens (strain ATCC 17096 / DSM 198 / 6111)</name>
    <name type="common">Chromatium violascens</name>
    <dbReference type="NCBI Taxonomy" id="765911"/>
    <lineage>
        <taxon>Bacteria</taxon>
        <taxon>Pseudomonadati</taxon>
        <taxon>Pseudomonadota</taxon>
        <taxon>Gammaproteobacteria</taxon>
        <taxon>Chromatiales</taxon>
        <taxon>Chromatiaceae</taxon>
        <taxon>Thiocystis</taxon>
    </lineage>
</organism>
<evidence type="ECO:0000256" key="3">
    <source>
        <dbReference type="ARBA" id="ARBA00012438"/>
    </source>
</evidence>
<dbReference type="PRINTS" id="PR00344">
    <property type="entry name" value="BCTRLSENSOR"/>
</dbReference>
<dbReference type="GO" id="GO:0005524">
    <property type="term" value="F:ATP binding"/>
    <property type="evidence" value="ECO:0007669"/>
    <property type="project" value="UniProtKB-KW"/>
</dbReference>
<dbReference type="PANTHER" id="PTHR45339">
    <property type="entry name" value="HYBRID SIGNAL TRANSDUCTION HISTIDINE KINASE J"/>
    <property type="match status" value="1"/>
</dbReference>
<dbReference type="Pfam" id="PF00672">
    <property type="entry name" value="HAMP"/>
    <property type="match status" value="1"/>
</dbReference>
<dbReference type="InterPro" id="IPR036097">
    <property type="entry name" value="HisK_dim/P_sf"/>
</dbReference>
<proteinExistence type="predicted"/>
<dbReference type="CDD" id="cd17546">
    <property type="entry name" value="REC_hyHK_CKI1_RcsC-like"/>
    <property type="match status" value="1"/>
</dbReference>
<sequence length="1051" mass="115353">MKLSRLSVVFSATLLLMLGVNGAFTLFVWNAHVLLGEAQEHRQRALLLVRELRLESELLARLVGLYANAGDTRFLLAYYDILGIREGEKPAPADSNPHIYWEKVIAGEAEHNLPTTGSRQSMRERMRSVGFGAAELDALKHAFAATEALKEIEQIAFAATQGLYDPALRDFVSDGQPNPAYARQVIASRDYNQRRLRLSEAIEALLERVDQRTSAELLRARARLQDWILASILGFLVMTALIAVEIRLLARHVLRPLQQLRAIAGRLAEGHYDARVGKVGGVEELAVLGGTLDDMACAIAADIHQREAVQQELETARRRAESATEAKSRFLANMSHEIRTPMNAVIGMLYLALGTPLTEQQRDYLAKARSAAQSLLGILNDILDFSKVEAGRLELDPAPFQLEQVIGEALLLVQQRAQEKEIELLFDARGLWAIRQGGELLGDALRLRQVLANLLANAVKFTPAGHVRLILEPVHETAREIVLRLAVEDSGIGMTPEQIGRLFEEFTQADSSTTRQYGGTGLGLAISKRLVEMMGGQLEVTSQPGQGSTFQFTIRCARVATPPETAASGETTIQPRVLVVDDYPEARATLLSLLRHLALTRLDDCATGAEAIERLDAAWAAGDPYDLLILDWVMPDLDGAAVLRALQERKIPAPSHILIVSAYDPGDIRDQAQQFGVCDFITKPVMPRALRDYLSRFASGQPASARVQAAPAPTSLQGLRVLLVEDNPLNQQIAAELMRARAVAVDVAENGAEALARLAARAPDYYAVVLMDLQMPVLDGYQATLRLRADPRYANLPIIAMTAHALVEERQRGLNLGMQGYLAKPFEPAELFAILARYHPLGAAVPEPPPASPDSLPVIPGLDARRGLARSGGNPDFYRKMLIAFRDQFQTALATLRDHLEQEDWESAMRYAHTLKGLAGTLGMDAPQEAAAALERAAKSRDAGARDLLQPLDEALSPILDHLDALSAPTVPAVAVAANPEETTRRLGRLRQLLTEGDAEATELWQRHADEFDGILSDTKRRQIRRALDRFEFDTALELLGTSPSQSRPLL</sequence>
<feature type="domain" description="HAMP" evidence="17">
    <location>
        <begin position="251"/>
        <end position="304"/>
    </location>
</feature>
<name>I3YG64_THIV6</name>
<protein>
    <recommendedName>
        <fullName evidence="11">Sensory/regulatory protein RpfC</fullName>
        <ecNumber evidence="3">2.7.13.3</ecNumber>
    </recommendedName>
</protein>
<keyword evidence="8" id="KW-0067">ATP-binding</keyword>
<evidence type="ECO:0000259" key="18">
    <source>
        <dbReference type="PROSITE" id="PS50894"/>
    </source>
</evidence>
<dbReference type="InterPro" id="IPR003661">
    <property type="entry name" value="HisK_dim/P_dom"/>
</dbReference>
<feature type="modified residue" description="4-aspartylphosphate" evidence="13">
    <location>
        <position position="631"/>
    </location>
</feature>
<dbReference type="SMART" id="SM00387">
    <property type="entry name" value="HATPase_c"/>
    <property type="match status" value="1"/>
</dbReference>
<reference evidence="19 20" key="1">
    <citation type="submission" date="2012-06" db="EMBL/GenBank/DDBJ databases">
        <title>Complete sequence of Thiocystis violascens DSM 198.</title>
        <authorList>
            <consortium name="US DOE Joint Genome Institute"/>
            <person name="Lucas S."/>
            <person name="Han J."/>
            <person name="Lapidus A."/>
            <person name="Cheng J.-F."/>
            <person name="Goodwin L."/>
            <person name="Pitluck S."/>
            <person name="Peters L."/>
            <person name="Ovchinnikova G."/>
            <person name="Teshima H."/>
            <person name="Detter J.C."/>
            <person name="Han C."/>
            <person name="Tapia R."/>
            <person name="Land M."/>
            <person name="Hauser L."/>
            <person name="Kyrpides N."/>
            <person name="Ivanova N."/>
            <person name="Pagani I."/>
            <person name="Vogl K."/>
            <person name="Liu Z."/>
            <person name="Frigaard N.-U."/>
            <person name="Bryant D."/>
            <person name="Woyke T."/>
        </authorList>
    </citation>
    <scope>NUCLEOTIDE SEQUENCE [LARGE SCALE GENOMIC DNA]</scope>
    <source>
        <strain evidence="20">ATCC 17096 / DSM 198 / 6111</strain>
    </source>
</reference>
<dbReference type="InterPro" id="IPR011006">
    <property type="entry name" value="CheY-like_superfamily"/>
</dbReference>
<dbReference type="GO" id="GO:0000155">
    <property type="term" value="F:phosphorelay sensor kinase activity"/>
    <property type="evidence" value="ECO:0007669"/>
    <property type="project" value="InterPro"/>
</dbReference>
<dbReference type="InterPro" id="IPR003594">
    <property type="entry name" value="HATPase_dom"/>
</dbReference>
<dbReference type="Pfam" id="PF00512">
    <property type="entry name" value="HisKA"/>
    <property type="match status" value="1"/>
</dbReference>
<dbReference type="HOGENOM" id="CLU_000445_104_15_6"/>
<evidence type="ECO:0000256" key="6">
    <source>
        <dbReference type="ARBA" id="ARBA00022741"/>
    </source>
</evidence>
<dbReference type="KEGG" id="tvi:Thivi_4164"/>
<dbReference type="Gene3D" id="6.10.340.10">
    <property type="match status" value="1"/>
</dbReference>
<feature type="transmembrane region" description="Helical" evidence="14">
    <location>
        <begin position="227"/>
        <end position="250"/>
    </location>
</feature>
<dbReference type="PROSITE" id="PS50109">
    <property type="entry name" value="HIS_KIN"/>
    <property type="match status" value="1"/>
</dbReference>
<keyword evidence="14" id="KW-0472">Membrane</keyword>
<keyword evidence="14" id="KW-1133">Transmembrane helix</keyword>
<dbReference type="InterPro" id="IPR003660">
    <property type="entry name" value="HAMP_dom"/>
</dbReference>
<keyword evidence="5" id="KW-0808">Transferase</keyword>
<dbReference type="SUPFAM" id="SSF47226">
    <property type="entry name" value="Histidine-containing phosphotransfer domain, HPT domain"/>
    <property type="match status" value="1"/>
</dbReference>
<evidence type="ECO:0000259" key="15">
    <source>
        <dbReference type="PROSITE" id="PS50109"/>
    </source>
</evidence>
<dbReference type="CDD" id="cd06225">
    <property type="entry name" value="HAMP"/>
    <property type="match status" value="1"/>
</dbReference>
<feature type="domain" description="HPt" evidence="18">
    <location>
        <begin position="874"/>
        <end position="966"/>
    </location>
</feature>
<dbReference type="FunFam" id="1.10.287.130:FF:000002">
    <property type="entry name" value="Two-component osmosensing histidine kinase"/>
    <property type="match status" value="1"/>
</dbReference>
<gene>
    <name evidence="19" type="ordered locus">Thivi_4164</name>
</gene>
<dbReference type="InterPro" id="IPR005467">
    <property type="entry name" value="His_kinase_dom"/>
</dbReference>
<dbReference type="Gene3D" id="3.40.50.2300">
    <property type="match status" value="2"/>
</dbReference>
<evidence type="ECO:0000256" key="5">
    <source>
        <dbReference type="ARBA" id="ARBA00022679"/>
    </source>
</evidence>
<keyword evidence="4 13" id="KW-0597">Phosphoprotein</keyword>
<evidence type="ECO:0000259" key="16">
    <source>
        <dbReference type="PROSITE" id="PS50110"/>
    </source>
</evidence>
<feature type="domain" description="Histidine kinase" evidence="15">
    <location>
        <begin position="333"/>
        <end position="558"/>
    </location>
</feature>
<dbReference type="STRING" id="765911.Thivi_4164"/>
<dbReference type="EC" id="2.7.13.3" evidence="3"/>
<evidence type="ECO:0000256" key="11">
    <source>
        <dbReference type="ARBA" id="ARBA00068150"/>
    </source>
</evidence>
<evidence type="ECO:0000256" key="4">
    <source>
        <dbReference type="ARBA" id="ARBA00022553"/>
    </source>
</evidence>
<dbReference type="Gene3D" id="3.30.565.10">
    <property type="entry name" value="Histidine kinase-like ATPase, C-terminal domain"/>
    <property type="match status" value="1"/>
</dbReference>
<keyword evidence="7 19" id="KW-0418">Kinase</keyword>
<evidence type="ECO:0000259" key="17">
    <source>
        <dbReference type="PROSITE" id="PS50885"/>
    </source>
</evidence>
<dbReference type="Proteomes" id="UP000006062">
    <property type="component" value="Chromosome"/>
</dbReference>
<dbReference type="Gene3D" id="1.20.120.160">
    <property type="entry name" value="HPT domain"/>
    <property type="match status" value="1"/>
</dbReference>
<dbReference type="CDD" id="cd00082">
    <property type="entry name" value="HisKA"/>
    <property type="match status" value="1"/>
</dbReference>
<evidence type="ECO:0000256" key="2">
    <source>
        <dbReference type="ARBA" id="ARBA00004370"/>
    </source>
</evidence>
<dbReference type="eggNOG" id="COG2198">
    <property type="taxonomic scope" value="Bacteria"/>
</dbReference>
<dbReference type="Pfam" id="PF00072">
    <property type="entry name" value="Response_reg"/>
    <property type="match status" value="2"/>
</dbReference>
<dbReference type="Pfam" id="PF01627">
    <property type="entry name" value="Hpt"/>
    <property type="match status" value="1"/>
</dbReference>
<keyword evidence="6" id="KW-0547">Nucleotide-binding</keyword>
<dbReference type="PROSITE" id="PS50894">
    <property type="entry name" value="HPT"/>
    <property type="match status" value="1"/>
</dbReference>
<evidence type="ECO:0000256" key="7">
    <source>
        <dbReference type="ARBA" id="ARBA00022777"/>
    </source>
</evidence>
<keyword evidence="9" id="KW-0902">Two-component regulatory system</keyword>
<dbReference type="InterPro" id="IPR008207">
    <property type="entry name" value="Sig_transdc_His_kin_Hpt_dom"/>
</dbReference>
<evidence type="ECO:0000256" key="9">
    <source>
        <dbReference type="ARBA" id="ARBA00023012"/>
    </source>
</evidence>
<feature type="domain" description="Response regulatory" evidence="16">
    <location>
        <begin position="576"/>
        <end position="698"/>
    </location>
</feature>
<keyword evidence="14" id="KW-0812">Transmembrane</keyword>
<evidence type="ECO:0000256" key="12">
    <source>
        <dbReference type="PROSITE-ProRule" id="PRU00110"/>
    </source>
</evidence>
<feature type="domain" description="Response regulatory" evidence="16">
    <location>
        <begin position="720"/>
        <end position="839"/>
    </location>
</feature>
<dbReference type="SMART" id="SM00448">
    <property type="entry name" value="REC"/>
    <property type="match status" value="2"/>
</dbReference>
<dbReference type="PROSITE" id="PS50110">
    <property type="entry name" value="RESPONSE_REGULATORY"/>
    <property type="match status" value="2"/>
</dbReference>
<dbReference type="EMBL" id="CP003154">
    <property type="protein sequence ID" value="AFL75982.1"/>
    <property type="molecule type" value="Genomic_DNA"/>
</dbReference>
<comment type="catalytic activity">
    <reaction evidence="1">
        <text>ATP + protein L-histidine = ADP + protein N-phospho-L-histidine.</text>
        <dbReference type="EC" id="2.7.13.3"/>
    </reaction>
</comment>
<dbReference type="RefSeq" id="WP_014780365.1">
    <property type="nucleotide sequence ID" value="NC_018012.1"/>
</dbReference>
<evidence type="ECO:0000256" key="14">
    <source>
        <dbReference type="SAM" id="Phobius"/>
    </source>
</evidence>
<dbReference type="GO" id="GO:0005886">
    <property type="term" value="C:plasma membrane"/>
    <property type="evidence" value="ECO:0007669"/>
    <property type="project" value="UniProtKB-SubCell"/>
</dbReference>
<dbReference type="Gene3D" id="1.10.287.130">
    <property type="match status" value="1"/>
</dbReference>
<dbReference type="Pfam" id="PF02518">
    <property type="entry name" value="HATPase_c"/>
    <property type="match status" value="1"/>
</dbReference>
<dbReference type="OrthoDB" id="5563233at2"/>
<dbReference type="InterPro" id="IPR004358">
    <property type="entry name" value="Sig_transdc_His_kin-like_C"/>
</dbReference>
<dbReference type="AlphaFoldDB" id="I3YG64"/>
<dbReference type="CDD" id="cd16922">
    <property type="entry name" value="HATPase_EvgS-ArcB-TorS-like"/>
    <property type="match status" value="1"/>
</dbReference>
<dbReference type="InterPro" id="IPR001789">
    <property type="entry name" value="Sig_transdc_resp-reg_receiver"/>
</dbReference>
<evidence type="ECO:0000313" key="20">
    <source>
        <dbReference type="Proteomes" id="UP000006062"/>
    </source>
</evidence>
<evidence type="ECO:0000256" key="13">
    <source>
        <dbReference type="PROSITE-ProRule" id="PRU00169"/>
    </source>
</evidence>
<dbReference type="SUPFAM" id="SSF55874">
    <property type="entry name" value="ATPase domain of HSP90 chaperone/DNA topoisomerase II/histidine kinase"/>
    <property type="match status" value="1"/>
</dbReference>
<evidence type="ECO:0000256" key="10">
    <source>
        <dbReference type="ARBA" id="ARBA00064003"/>
    </source>
</evidence>
<dbReference type="FunFam" id="3.30.565.10:FF:000010">
    <property type="entry name" value="Sensor histidine kinase RcsC"/>
    <property type="match status" value="1"/>
</dbReference>
<comment type="subunit">
    <text evidence="10">At low DSF concentrations, interacts with RpfF.</text>
</comment>
<dbReference type="PROSITE" id="PS50885">
    <property type="entry name" value="HAMP"/>
    <property type="match status" value="1"/>
</dbReference>
<dbReference type="SUPFAM" id="SSF52172">
    <property type="entry name" value="CheY-like"/>
    <property type="match status" value="2"/>
</dbReference>
<feature type="modified residue" description="4-aspartylphosphate" evidence="13">
    <location>
        <position position="772"/>
    </location>
</feature>